<gene>
    <name evidence="2" type="ORF">M622_04775</name>
</gene>
<name>S9ZJI7_9RHOO</name>
<dbReference type="OrthoDB" id="7349010at2"/>
<proteinExistence type="predicted"/>
<dbReference type="STRING" id="1348657.M622_04775"/>
<sequence>MANAIDRLSAEHANLGRLVRLLDGRSAVGAELTSVTVALFVDVMYYLTHFPDVSHHPAEDGIVERLRGKGALPPGFGDEIEAQHATLERQGVDLMRDLESAAREESMSWELVEANIRLYAERLRHNMAVEELILFPAALRHFEADDWLAIDAITARVQHDPLLSTSTEDRFAQLRRVIAAEADCGCEQEPGLGGLAHPGA</sequence>
<dbReference type="EMBL" id="ATJV01000070">
    <property type="protein sequence ID" value="EPZ14771.1"/>
    <property type="molecule type" value="Genomic_DNA"/>
</dbReference>
<evidence type="ECO:0000259" key="1">
    <source>
        <dbReference type="Pfam" id="PF01814"/>
    </source>
</evidence>
<dbReference type="PATRIC" id="fig|1348657.5.peg.2710"/>
<organism evidence="2 3">
    <name type="scientific">Thauera terpenica 58Eu</name>
    <dbReference type="NCBI Taxonomy" id="1348657"/>
    <lineage>
        <taxon>Bacteria</taxon>
        <taxon>Pseudomonadati</taxon>
        <taxon>Pseudomonadota</taxon>
        <taxon>Betaproteobacteria</taxon>
        <taxon>Rhodocyclales</taxon>
        <taxon>Zoogloeaceae</taxon>
        <taxon>Thauera</taxon>
    </lineage>
</organism>
<dbReference type="Proteomes" id="UP000015455">
    <property type="component" value="Unassembled WGS sequence"/>
</dbReference>
<accession>S9ZJI7</accession>
<dbReference type="InterPro" id="IPR012312">
    <property type="entry name" value="Hemerythrin-like"/>
</dbReference>
<evidence type="ECO:0000313" key="2">
    <source>
        <dbReference type="EMBL" id="EPZ14771.1"/>
    </source>
</evidence>
<evidence type="ECO:0000313" key="3">
    <source>
        <dbReference type="Proteomes" id="UP000015455"/>
    </source>
</evidence>
<dbReference type="Pfam" id="PF01814">
    <property type="entry name" value="Hemerythrin"/>
    <property type="match status" value="1"/>
</dbReference>
<dbReference type="eggNOG" id="COG3945">
    <property type="taxonomic scope" value="Bacteria"/>
</dbReference>
<comment type="caution">
    <text evidence="2">The sequence shown here is derived from an EMBL/GenBank/DDBJ whole genome shotgun (WGS) entry which is preliminary data.</text>
</comment>
<dbReference type="Gene3D" id="1.20.120.520">
    <property type="entry name" value="nmb1532 protein domain like"/>
    <property type="match status" value="1"/>
</dbReference>
<reference evidence="2 3" key="1">
    <citation type="submission" date="2013-06" db="EMBL/GenBank/DDBJ databases">
        <title>Draft genome sequence of Thauera terpenica.</title>
        <authorList>
            <person name="Liu B."/>
            <person name="Frostegard A.H."/>
            <person name="Shapleigh J.P."/>
        </authorList>
    </citation>
    <scope>NUCLEOTIDE SEQUENCE [LARGE SCALE GENOMIC DNA]</scope>
    <source>
        <strain evidence="2 3">58Eu</strain>
    </source>
</reference>
<feature type="domain" description="Hemerythrin-like" evidence="1">
    <location>
        <begin position="4"/>
        <end position="138"/>
    </location>
</feature>
<dbReference type="RefSeq" id="WP_021250113.1">
    <property type="nucleotide sequence ID" value="NZ_ATJV01000070.1"/>
</dbReference>
<dbReference type="AlphaFoldDB" id="S9ZJI7"/>
<keyword evidence="3" id="KW-1185">Reference proteome</keyword>
<protein>
    <recommendedName>
        <fullName evidence="1">Hemerythrin-like domain-containing protein</fullName>
    </recommendedName>
</protein>